<dbReference type="AlphaFoldDB" id="A0A7S4N2S8"/>
<accession>A0A7S4N2S8</accession>
<organism evidence="2">
    <name type="scientific">Prymnesium polylepis</name>
    <dbReference type="NCBI Taxonomy" id="72548"/>
    <lineage>
        <taxon>Eukaryota</taxon>
        <taxon>Haptista</taxon>
        <taxon>Haptophyta</taxon>
        <taxon>Prymnesiophyceae</taxon>
        <taxon>Prymnesiales</taxon>
        <taxon>Prymnesiaceae</taxon>
        <taxon>Prymnesium</taxon>
    </lineage>
</organism>
<proteinExistence type="predicted"/>
<sequence>MQSASALKTQHGRPMPLLLLLLTGCECYNHISRTSVHMSARGKNTATRREVLDGSSLTKQFYDPEGFRSGLPPGWSPALVALIGAATASYGGSVRGKFFNELREFGDGPKNQGGVSHLPIVKMSAGRTQGQVSVEITAPVSAPDAIDFIWASDADTGEIFAGRKFLAKEIPSLVLIVARGRRFVPSVRTGEGGVWEGEAVLAEA</sequence>
<reference evidence="2" key="1">
    <citation type="submission" date="2021-01" db="EMBL/GenBank/DDBJ databases">
        <authorList>
            <person name="Corre E."/>
            <person name="Pelletier E."/>
            <person name="Niang G."/>
            <person name="Scheremetjew M."/>
            <person name="Finn R."/>
            <person name="Kale V."/>
            <person name="Holt S."/>
            <person name="Cochrane G."/>
            <person name="Meng A."/>
            <person name="Brown T."/>
            <person name="Cohen L."/>
        </authorList>
    </citation>
    <scope>NUCLEOTIDE SEQUENCE</scope>
    <source>
        <strain evidence="2">UIO037</strain>
    </source>
</reference>
<feature type="signal peptide" evidence="1">
    <location>
        <begin position="1"/>
        <end position="27"/>
    </location>
</feature>
<gene>
    <name evidence="2" type="ORF">CPOL0286_LOCUS16631</name>
</gene>
<evidence type="ECO:0000313" key="2">
    <source>
        <dbReference type="EMBL" id="CAE2261424.1"/>
    </source>
</evidence>
<evidence type="ECO:0000256" key="1">
    <source>
        <dbReference type="SAM" id="SignalP"/>
    </source>
</evidence>
<keyword evidence="1" id="KW-0732">Signal</keyword>
<protein>
    <submittedName>
        <fullName evidence="2">Uncharacterized protein</fullName>
    </submittedName>
</protein>
<dbReference type="EMBL" id="HBKO01036406">
    <property type="protein sequence ID" value="CAE2261424.1"/>
    <property type="molecule type" value="Transcribed_RNA"/>
</dbReference>
<name>A0A7S4N2S8_9EUKA</name>
<feature type="chain" id="PRO_5030684332" evidence="1">
    <location>
        <begin position="28"/>
        <end position="204"/>
    </location>
</feature>